<evidence type="ECO:0000256" key="1">
    <source>
        <dbReference type="SAM" id="SignalP"/>
    </source>
</evidence>
<feature type="signal peptide" evidence="1">
    <location>
        <begin position="1"/>
        <end position="23"/>
    </location>
</feature>
<evidence type="ECO:0000313" key="2">
    <source>
        <dbReference type="EMBL" id="NEZ59036.1"/>
    </source>
</evidence>
<keyword evidence="3" id="KW-1185">Reference proteome</keyword>
<gene>
    <name evidence="2" type="ORF">DXZ20_26015</name>
</gene>
<feature type="chain" id="PRO_5026855183" evidence="1">
    <location>
        <begin position="24"/>
        <end position="85"/>
    </location>
</feature>
<name>A0A6M0RS73_9CYAN</name>
<dbReference type="EMBL" id="QXHD01000004">
    <property type="protein sequence ID" value="NEZ59036.1"/>
    <property type="molecule type" value="Genomic_DNA"/>
</dbReference>
<dbReference type="Proteomes" id="UP000481033">
    <property type="component" value="Unassembled WGS sequence"/>
</dbReference>
<comment type="caution">
    <text evidence="2">The sequence shown here is derived from an EMBL/GenBank/DDBJ whole genome shotgun (WGS) entry which is preliminary data.</text>
</comment>
<keyword evidence="1" id="KW-0732">Signal</keyword>
<protein>
    <submittedName>
        <fullName evidence="2">Uncharacterized protein</fullName>
    </submittedName>
</protein>
<evidence type="ECO:0000313" key="3">
    <source>
        <dbReference type="Proteomes" id="UP000481033"/>
    </source>
</evidence>
<dbReference type="AlphaFoldDB" id="A0A6M0RS73"/>
<reference evidence="2 3" key="1">
    <citation type="journal article" date="2020" name="Microb. Ecol.">
        <title>Ecogenomics of the Marine Benthic Filamentous Cyanobacterium Adonisia.</title>
        <authorList>
            <person name="Walter J.M."/>
            <person name="Coutinho F.H."/>
            <person name="Leomil L."/>
            <person name="Hargreaves P.I."/>
            <person name="Campeao M.E."/>
            <person name="Vieira V.V."/>
            <person name="Silva B.S."/>
            <person name="Fistarol G.O."/>
            <person name="Salomon P.S."/>
            <person name="Sawabe T."/>
            <person name="Mino S."/>
            <person name="Hosokawa M."/>
            <person name="Miyashita H."/>
            <person name="Maruyama F."/>
            <person name="van Verk M.C."/>
            <person name="Dutilh B.E."/>
            <person name="Thompson C.C."/>
            <person name="Thompson F.L."/>
        </authorList>
    </citation>
    <scope>NUCLEOTIDE SEQUENCE [LARGE SCALE GENOMIC DNA]</scope>
    <source>
        <strain evidence="2 3">CCMR0081</strain>
    </source>
</reference>
<organism evidence="2 3">
    <name type="scientific">Adonisia turfae CCMR0081</name>
    <dbReference type="NCBI Taxonomy" id="2292702"/>
    <lineage>
        <taxon>Bacteria</taxon>
        <taxon>Bacillati</taxon>
        <taxon>Cyanobacteriota</taxon>
        <taxon>Adonisia</taxon>
        <taxon>Adonisia turfae</taxon>
    </lineage>
</organism>
<sequence length="85" mass="9082">MSPAVLVFLPFALLLLMAKGAGANSETPKKEKTSSGKIMGILTEQGDFIPFSALTDHNVLDSDNNGIVLEQNGKRYFLAAASKQN</sequence>
<accession>A0A6M0RS73</accession>
<dbReference type="RefSeq" id="WP_163659209.1">
    <property type="nucleotide sequence ID" value="NZ_QXHD01000004.1"/>
</dbReference>
<proteinExistence type="predicted"/>